<keyword evidence="5" id="KW-0804">Transcription</keyword>
<dbReference type="GO" id="GO:0006352">
    <property type="term" value="P:DNA-templated transcription initiation"/>
    <property type="evidence" value="ECO:0007669"/>
    <property type="project" value="InterPro"/>
</dbReference>
<comment type="caution">
    <text evidence="8">The sequence shown here is derived from an EMBL/GenBank/DDBJ whole genome shotgun (WGS) entry which is preliminary data.</text>
</comment>
<dbReference type="Gene3D" id="1.10.1740.10">
    <property type="match status" value="1"/>
</dbReference>
<keyword evidence="2" id="KW-0805">Transcription regulation</keyword>
<keyword evidence="4" id="KW-0238">DNA-binding</keyword>
<feature type="domain" description="RNA polymerase sigma-70 region 2" evidence="6">
    <location>
        <begin position="23"/>
        <end position="82"/>
    </location>
</feature>
<dbReference type="InterPro" id="IPR039425">
    <property type="entry name" value="RNA_pol_sigma-70-like"/>
</dbReference>
<dbReference type="GO" id="GO:0016987">
    <property type="term" value="F:sigma factor activity"/>
    <property type="evidence" value="ECO:0007669"/>
    <property type="project" value="UniProtKB-KW"/>
</dbReference>
<evidence type="ECO:0000256" key="1">
    <source>
        <dbReference type="ARBA" id="ARBA00010641"/>
    </source>
</evidence>
<dbReference type="EMBL" id="JACIDX010000002">
    <property type="protein sequence ID" value="MBB3953796.1"/>
    <property type="molecule type" value="Genomic_DNA"/>
</dbReference>
<dbReference type="SUPFAM" id="SSF88659">
    <property type="entry name" value="Sigma3 and sigma4 domains of RNA polymerase sigma factors"/>
    <property type="match status" value="1"/>
</dbReference>
<accession>A0A7W6CIP9</accession>
<feature type="domain" description="RNA polymerase sigma factor 70 region 4 type 2" evidence="7">
    <location>
        <begin position="117"/>
        <end position="161"/>
    </location>
</feature>
<dbReference type="InterPro" id="IPR014284">
    <property type="entry name" value="RNA_pol_sigma-70_dom"/>
</dbReference>
<sequence length="191" mass="22067">MANTELERHLRMSLWVAKEILPHESRIRGWFRRNRISPEDTDELLQEAYCRLATIDAFEAIASPPAYFFSIARNLLAKKLRRPQVVSIESFSEIDSTIQFDNDDMEDAAHLRHASAKLRGLIAGLPDRCRRIVELRKIEGWSQKEIASHLGITEKAVEKQVWLGVRAIREAWERKARPGNMAAERLERVVP</sequence>
<evidence type="ECO:0000313" key="9">
    <source>
        <dbReference type="Proteomes" id="UP000548867"/>
    </source>
</evidence>
<organism evidence="8 9">
    <name type="scientific">Novosphingobium sediminicola</name>
    <dbReference type="NCBI Taxonomy" id="563162"/>
    <lineage>
        <taxon>Bacteria</taxon>
        <taxon>Pseudomonadati</taxon>
        <taxon>Pseudomonadota</taxon>
        <taxon>Alphaproteobacteria</taxon>
        <taxon>Sphingomonadales</taxon>
        <taxon>Sphingomonadaceae</taxon>
        <taxon>Novosphingobium</taxon>
    </lineage>
</organism>
<protein>
    <submittedName>
        <fullName evidence="8">RNA polymerase sigma-70 factor (ECF subfamily)</fullName>
    </submittedName>
</protein>
<dbReference type="PANTHER" id="PTHR43133">
    <property type="entry name" value="RNA POLYMERASE ECF-TYPE SIGMA FACTO"/>
    <property type="match status" value="1"/>
</dbReference>
<evidence type="ECO:0000259" key="7">
    <source>
        <dbReference type="Pfam" id="PF08281"/>
    </source>
</evidence>
<evidence type="ECO:0000256" key="3">
    <source>
        <dbReference type="ARBA" id="ARBA00023082"/>
    </source>
</evidence>
<evidence type="ECO:0000256" key="4">
    <source>
        <dbReference type="ARBA" id="ARBA00023125"/>
    </source>
</evidence>
<reference evidence="8 9" key="1">
    <citation type="submission" date="2020-08" db="EMBL/GenBank/DDBJ databases">
        <title>Genomic Encyclopedia of Type Strains, Phase IV (KMG-IV): sequencing the most valuable type-strain genomes for metagenomic binning, comparative biology and taxonomic classification.</title>
        <authorList>
            <person name="Goeker M."/>
        </authorList>
    </citation>
    <scope>NUCLEOTIDE SEQUENCE [LARGE SCALE GENOMIC DNA]</scope>
    <source>
        <strain evidence="8 9">DSM 27057</strain>
    </source>
</reference>
<evidence type="ECO:0000313" key="8">
    <source>
        <dbReference type="EMBL" id="MBB3953796.1"/>
    </source>
</evidence>
<dbReference type="NCBIfam" id="TIGR02937">
    <property type="entry name" value="sigma70-ECF"/>
    <property type="match status" value="1"/>
</dbReference>
<keyword evidence="3" id="KW-0731">Sigma factor</keyword>
<evidence type="ECO:0000256" key="5">
    <source>
        <dbReference type="ARBA" id="ARBA00023163"/>
    </source>
</evidence>
<dbReference type="Pfam" id="PF04542">
    <property type="entry name" value="Sigma70_r2"/>
    <property type="match status" value="1"/>
</dbReference>
<dbReference type="RefSeq" id="WP_183622719.1">
    <property type="nucleotide sequence ID" value="NZ_JACIDX010000002.1"/>
</dbReference>
<dbReference type="AlphaFoldDB" id="A0A7W6CIP9"/>
<dbReference type="InterPro" id="IPR007627">
    <property type="entry name" value="RNA_pol_sigma70_r2"/>
</dbReference>
<keyword evidence="9" id="KW-1185">Reference proteome</keyword>
<dbReference type="GO" id="GO:0003677">
    <property type="term" value="F:DNA binding"/>
    <property type="evidence" value="ECO:0007669"/>
    <property type="project" value="UniProtKB-KW"/>
</dbReference>
<dbReference type="CDD" id="cd06171">
    <property type="entry name" value="Sigma70_r4"/>
    <property type="match status" value="1"/>
</dbReference>
<dbReference type="InterPro" id="IPR036388">
    <property type="entry name" value="WH-like_DNA-bd_sf"/>
</dbReference>
<dbReference type="PANTHER" id="PTHR43133:SF8">
    <property type="entry name" value="RNA POLYMERASE SIGMA FACTOR HI_1459-RELATED"/>
    <property type="match status" value="1"/>
</dbReference>
<gene>
    <name evidence="8" type="ORF">GGR38_000723</name>
</gene>
<evidence type="ECO:0000256" key="2">
    <source>
        <dbReference type="ARBA" id="ARBA00023015"/>
    </source>
</evidence>
<dbReference type="Proteomes" id="UP000548867">
    <property type="component" value="Unassembled WGS sequence"/>
</dbReference>
<evidence type="ECO:0000259" key="6">
    <source>
        <dbReference type="Pfam" id="PF04542"/>
    </source>
</evidence>
<name>A0A7W6CIP9_9SPHN</name>
<dbReference type="InterPro" id="IPR013325">
    <property type="entry name" value="RNA_pol_sigma_r2"/>
</dbReference>
<dbReference type="Gene3D" id="1.10.10.10">
    <property type="entry name" value="Winged helix-like DNA-binding domain superfamily/Winged helix DNA-binding domain"/>
    <property type="match status" value="1"/>
</dbReference>
<dbReference type="InterPro" id="IPR013324">
    <property type="entry name" value="RNA_pol_sigma_r3/r4-like"/>
</dbReference>
<dbReference type="Pfam" id="PF08281">
    <property type="entry name" value="Sigma70_r4_2"/>
    <property type="match status" value="1"/>
</dbReference>
<dbReference type="InterPro" id="IPR013249">
    <property type="entry name" value="RNA_pol_sigma70_r4_t2"/>
</dbReference>
<proteinExistence type="inferred from homology"/>
<comment type="similarity">
    <text evidence="1">Belongs to the sigma-70 factor family. ECF subfamily.</text>
</comment>
<dbReference type="SUPFAM" id="SSF88946">
    <property type="entry name" value="Sigma2 domain of RNA polymerase sigma factors"/>
    <property type="match status" value="1"/>
</dbReference>